<dbReference type="AlphaFoldDB" id="A0A151I6K2"/>
<name>A0A151I6K2_9HYME</name>
<evidence type="ECO:0000313" key="2">
    <source>
        <dbReference type="EMBL" id="KYM93747.1"/>
    </source>
</evidence>
<proteinExistence type="predicted"/>
<protein>
    <recommendedName>
        <fullName evidence="4">Tyr recombinase domain-containing protein</fullName>
    </recommendedName>
</protein>
<reference evidence="2 3" key="1">
    <citation type="submission" date="2016-03" db="EMBL/GenBank/DDBJ databases">
        <title>Cyphomyrmex costatus WGS genome.</title>
        <authorList>
            <person name="Nygaard S."/>
            <person name="Hu H."/>
            <person name="Boomsma J."/>
            <person name="Zhang G."/>
        </authorList>
    </citation>
    <scope>NUCLEOTIDE SEQUENCE [LARGE SCALE GENOMIC DNA]</scope>
    <source>
        <strain evidence="2">MS0001</strain>
        <tissue evidence="2">Whole body</tissue>
    </source>
</reference>
<evidence type="ECO:0008006" key="4">
    <source>
        <dbReference type="Google" id="ProtNLM"/>
    </source>
</evidence>
<dbReference type="Proteomes" id="UP000078542">
    <property type="component" value="Unassembled WGS sequence"/>
</dbReference>
<keyword evidence="3" id="KW-1185">Reference proteome</keyword>
<gene>
    <name evidence="2" type="ORF">ALC62_15650</name>
</gene>
<evidence type="ECO:0000256" key="1">
    <source>
        <dbReference type="ARBA" id="ARBA00023172"/>
    </source>
</evidence>
<organism evidence="2 3">
    <name type="scientific">Cyphomyrmex costatus</name>
    <dbReference type="NCBI Taxonomy" id="456900"/>
    <lineage>
        <taxon>Eukaryota</taxon>
        <taxon>Metazoa</taxon>
        <taxon>Ecdysozoa</taxon>
        <taxon>Arthropoda</taxon>
        <taxon>Hexapoda</taxon>
        <taxon>Insecta</taxon>
        <taxon>Pterygota</taxon>
        <taxon>Neoptera</taxon>
        <taxon>Endopterygota</taxon>
        <taxon>Hymenoptera</taxon>
        <taxon>Apocrita</taxon>
        <taxon>Aculeata</taxon>
        <taxon>Formicoidea</taxon>
        <taxon>Formicidae</taxon>
        <taxon>Myrmicinae</taxon>
        <taxon>Cyphomyrmex</taxon>
    </lineage>
</organism>
<dbReference type="PANTHER" id="PTHR35617">
    <property type="entry name" value="PHAGE_INTEGRASE DOMAIN-CONTAINING PROTEIN"/>
    <property type="match status" value="1"/>
</dbReference>
<dbReference type="GO" id="GO:0006310">
    <property type="term" value="P:DNA recombination"/>
    <property type="evidence" value="ECO:0007669"/>
    <property type="project" value="UniProtKB-KW"/>
</dbReference>
<dbReference type="STRING" id="456900.A0A151I6K2"/>
<evidence type="ECO:0000313" key="3">
    <source>
        <dbReference type="Proteomes" id="UP000078542"/>
    </source>
</evidence>
<dbReference type="PANTHER" id="PTHR35617:SF3">
    <property type="entry name" value="CORE-BINDING (CB) DOMAIN-CONTAINING PROTEIN"/>
    <property type="match status" value="1"/>
</dbReference>
<keyword evidence="1" id="KW-0233">DNA recombination</keyword>
<sequence length="232" mass="26504">MKIPSFLSSDFDWWISIFADPNQSNKIRLSGFVREIFLDASLNGWGAAWGMKRTHGWWSESERSLHINALELKAAFNGLRIRLSQILLDTKLIIRCPERTKTSAPGRPQPFFCFSRFSDHDNLCIVLLTEHYIKRTKNLRPSSCDYLFISLSKSHRAISAQTFSRWLKGINTEIFSAHSTRHASTSRAAQKGVTLDLIKKAAGWTGESRIFAKFYNRPIINPENFAEAVLLP</sequence>
<dbReference type="Gene3D" id="1.10.443.10">
    <property type="entry name" value="Intergrase catalytic core"/>
    <property type="match status" value="1"/>
</dbReference>
<dbReference type="SUPFAM" id="SSF56349">
    <property type="entry name" value="DNA breaking-rejoining enzymes"/>
    <property type="match status" value="1"/>
</dbReference>
<dbReference type="EMBL" id="KQ978467">
    <property type="protein sequence ID" value="KYM93747.1"/>
    <property type="molecule type" value="Genomic_DNA"/>
</dbReference>
<dbReference type="InterPro" id="IPR013762">
    <property type="entry name" value="Integrase-like_cat_sf"/>
</dbReference>
<dbReference type="InterPro" id="IPR011010">
    <property type="entry name" value="DNA_brk_join_enz"/>
</dbReference>
<accession>A0A151I6K2</accession>
<dbReference type="GO" id="GO:0003677">
    <property type="term" value="F:DNA binding"/>
    <property type="evidence" value="ECO:0007669"/>
    <property type="project" value="InterPro"/>
</dbReference>
<dbReference type="CDD" id="cd09275">
    <property type="entry name" value="RNase_HI_RT_DIRS1"/>
    <property type="match status" value="1"/>
</dbReference>
<dbReference type="GO" id="GO:0015074">
    <property type="term" value="P:DNA integration"/>
    <property type="evidence" value="ECO:0007669"/>
    <property type="project" value="InterPro"/>
</dbReference>